<evidence type="ECO:0000256" key="11">
    <source>
        <dbReference type="ARBA" id="ARBA00022842"/>
    </source>
</evidence>
<evidence type="ECO:0000259" key="18">
    <source>
        <dbReference type="PROSITE" id="PS51746"/>
    </source>
</evidence>
<comment type="similarity">
    <text evidence="5 16">Belongs to the PP2C family.</text>
</comment>
<dbReference type="Proteomes" id="UP000694843">
    <property type="component" value="Unplaced"/>
</dbReference>
<dbReference type="InterPro" id="IPR036580">
    <property type="entry name" value="PP2C_C_sf"/>
</dbReference>
<dbReference type="OrthoDB" id="10264738at2759"/>
<keyword evidence="14" id="KW-0464">Manganese</keyword>
<dbReference type="CDD" id="cd00143">
    <property type="entry name" value="PP2Cc"/>
    <property type="match status" value="1"/>
</dbReference>
<keyword evidence="10 16" id="KW-0378">Hydrolase</keyword>
<dbReference type="SMART" id="SM00331">
    <property type="entry name" value="PP2C_SIG"/>
    <property type="match status" value="1"/>
</dbReference>
<dbReference type="RefSeq" id="XP_018021545.1">
    <property type="nucleotide sequence ID" value="XM_018166056.2"/>
</dbReference>
<dbReference type="InterPro" id="IPR015655">
    <property type="entry name" value="PP2C"/>
</dbReference>
<dbReference type="KEGG" id="hazt:108677776"/>
<dbReference type="SMART" id="SM00332">
    <property type="entry name" value="PP2Cc"/>
    <property type="match status" value="1"/>
</dbReference>
<feature type="compositionally biased region" description="Low complexity" evidence="17">
    <location>
        <begin position="565"/>
        <end position="581"/>
    </location>
</feature>
<organism evidence="19 20">
    <name type="scientific">Hyalella azteca</name>
    <name type="common">Amphipod</name>
    <dbReference type="NCBI Taxonomy" id="294128"/>
    <lineage>
        <taxon>Eukaryota</taxon>
        <taxon>Metazoa</taxon>
        <taxon>Ecdysozoa</taxon>
        <taxon>Arthropoda</taxon>
        <taxon>Crustacea</taxon>
        <taxon>Multicrustacea</taxon>
        <taxon>Malacostraca</taxon>
        <taxon>Eumalacostraca</taxon>
        <taxon>Peracarida</taxon>
        <taxon>Amphipoda</taxon>
        <taxon>Senticaudata</taxon>
        <taxon>Talitrida</taxon>
        <taxon>Talitroidea</taxon>
        <taxon>Hyalellidae</taxon>
        <taxon>Hyalella</taxon>
    </lineage>
</organism>
<feature type="region of interest" description="Disordered" evidence="17">
    <location>
        <begin position="442"/>
        <end position="494"/>
    </location>
</feature>
<reference evidence="20" key="1">
    <citation type="submission" date="2025-08" db="UniProtKB">
        <authorList>
            <consortium name="RefSeq"/>
        </authorList>
    </citation>
    <scope>IDENTIFICATION</scope>
    <source>
        <tissue evidence="20">Whole organism</tissue>
    </source>
</reference>
<dbReference type="PROSITE" id="PS01032">
    <property type="entry name" value="PPM_1"/>
    <property type="match status" value="1"/>
</dbReference>
<comment type="subcellular location">
    <subcellularLocation>
        <location evidence="3">Cytoplasm</location>
        <location evidence="3">Cytosol</location>
    </subcellularLocation>
    <subcellularLocation>
        <location evidence="4">Membrane</location>
        <topology evidence="4">Lipid-anchor</topology>
    </subcellularLocation>
</comment>
<keyword evidence="8" id="KW-0519">Myristate</keyword>
<protein>
    <submittedName>
        <fullName evidence="20">Protein phosphatase 1B</fullName>
    </submittedName>
</protein>
<dbReference type="GO" id="GO:0030145">
    <property type="term" value="F:manganese ion binding"/>
    <property type="evidence" value="ECO:0007669"/>
    <property type="project" value="InterPro"/>
</dbReference>
<dbReference type="GO" id="GO:0016020">
    <property type="term" value="C:membrane"/>
    <property type="evidence" value="ECO:0007669"/>
    <property type="project" value="UniProtKB-SubCell"/>
</dbReference>
<keyword evidence="11" id="KW-0460">Magnesium</keyword>
<dbReference type="AlphaFoldDB" id="A0A8B7P8P6"/>
<dbReference type="Gene3D" id="3.60.40.10">
    <property type="entry name" value="PPM-type phosphatase domain"/>
    <property type="match status" value="1"/>
</dbReference>
<evidence type="ECO:0000313" key="20">
    <source>
        <dbReference type="RefSeq" id="XP_018021545.1"/>
    </source>
</evidence>
<evidence type="ECO:0000256" key="15">
    <source>
        <dbReference type="ARBA" id="ARBA00023288"/>
    </source>
</evidence>
<dbReference type="SUPFAM" id="SSF81601">
    <property type="entry name" value="Protein serine/threonine phosphatase 2C, C-terminal domain"/>
    <property type="match status" value="1"/>
</dbReference>
<dbReference type="Pfam" id="PF00481">
    <property type="entry name" value="PP2C"/>
    <property type="match status" value="1"/>
</dbReference>
<proteinExistence type="inferred from homology"/>
<dbReference type="GO" id="GO:0000287">
    <property type="term" value="F:magnesium ion binding"/>
    <property type="evidence" value="ECO:0007669"/>
    <property type="project" value="InterPro"/>
</dbReference>
<keyword evidence="15" id="KW-0449">Lipoprotein</keyword>
<evidence type="ECO:0000256" key="10">
    <source>
        <dbReference type="ARBA" id="ARBA00022801"/>
    </source>
</evidence>
<dbReference type="GO" id="GO:0005829">
    <property type="term" value="C:cytosol"/>
    <property type="evidence" value="ECO:0007669"/>
    <property type="project" value="UniProtKB-SubCell"/>
</dbReference>
<evidence type="ECO:0000256" key="2">
    <source>
        <dbReference type="ARBA" id="ARBA00001946"/>
    </source>
</evidence>
<evidence type="ECO:0000313" key="19">
    <source>
        <dbReference type="Proteomes" id="UP000694843"/>
    </source>
</evidence>
<evidence type="ECO:0000256" key="17">
    <source>
        <dbReference type="SAM" id="MobiDB-lite"/>
    </source>
</evidence>
<keyword evidence="19" id="KW-1185">Reference proteome</keyword>
<comment type="cofactor">
    <cofactor evidence="2">
        <name>Mg(2+)</name>
        <dbReference type="ChEBI" id="CHEBI:18420"/>
    </cofactor>
</comment>
<evidence type="ECO:0000256" key="7">
    <source>
        <dbReference type="ARBA" id="ARBA00022553"/>
    </source>
</evidence>
<keyword evidence="9" id="KW-0479">Metal-binding</keyword>
<evidence type="ECO:0000256" key="6">
    <source>
        <dbReference type="ARBA" id="ARBA00022490"/>
    </source>
</evidence>
<evidence type="ECO:0000256" key="5">
    <source>
        <dbReference type="ARBA" id="ARBA00006702"/>
    </source>
</evidence>
<feature type="domain" description="PPM-type phosphatase" evidence="18">
    <location>
        <begin position="23"/>
        <end position="298"/>
    </location>
</feature>
<evidence type="ECO:0000256" key="16">
    <source>
        <dbReference type="RuleBase" id="RU003465"/>
    </source>
</evidence>
<feature type="compositionally biased region" description="Low complexity" evidence="17">
    <location>
        <begin position="533"/>
        <end position="547"/>
    </location>
</feature>
<evidence type="ECO:0000256" key="13">
    <source>
        <dbReference type="ARBA" id="ARBA00023136"/>
    </source>
</evidence>
<feature type="region of interest" description="Disordered" evidence="17">
    <location>
        <begin position="649"/>
        <end position="672"/>
    </location>
</feature>
<dbReference type="InterPro" id="IPR001932">
    <property type="entry name" value="PPM-type_phosphatase-like_dom"/>
</dbReference>
<dbReference type="GeneID" id="108677776"/>
<feature type="region of interest" description="Disordered" evidence="17">
    <location>
        <begin position="1"/>
        <end position="22"/>
    </location>
</feature>
<evidence type="ECO:0000256" key="12">
    <source>
        <dbReference type="ARBA" id="ARBA00022912"/>
    </source>
</evidence>
<dbReference type="SUPFAM" id="SSF81606">
    <property type="entry name" value="PP2C-like"/>
    <property type="match status" value="1"/>
</dbReference>
<evidence type="ECO:0000256" key="3">
    <source>
        <dbReference type="ARBA" id="ARBA00004514"/>
    </source>
</evidence>
<dbReference type="FunFam" id="3.60.40.10:FF:000001">
    <property type="entry name" value="protein phosphatase 1B isoform X1"/>
    <property type="match status" value="1"/>
</dbReference>
<evidence type="ECO:0000256" key="4">
    <source>
        <dbReference type="ARBA" id="ARBA00004635"/>
    </source>
</evidence>
<comment type="cofactor">
    <cofactor evidence="1">
        <name>Mn(2+)</name>
        <dbReference type="ChEBI" id="CHEBI:29035"/>
    </cofactor>
</comment>
<dbReference type="CTD" id="43481"/>
<dbReference type="PROSITE" id="PS51746">
    <property type="entry name" value="PPM_2"/>
    <property type="match status" value="1"/>
</dbReference>
<feature type="region of interest" description="Disordered" evidence="17">
    <location>
        <begin position="594"/>
        <end position="613"/>
    </location>
</feature>
<keyword evidence="7" id="KW-0597">Phosphoprotein</keyword>
<dbReference type="GO" id="GO:0004722">
    <property type="term" value="F:protein serine/threonine phosphatase activity"/>
    <property type="evidence" value="ECO:0007669"/>
    <property type="project" value="InterPro"/>
</dbReference>
<dbReference type="InterPro" id="IPR000222">
    <property type="entry name" value="PP2C_BS"/>
</dbReference>
<feature type="compositionally biased region" description="Basic and acidic residues" evidence="17">
    <location>
        <begin position="1"/>
        <end position="15"/>
    </location>
</feature>
<evidence type="ECO:0000256" key="14">
    <source>
        <dbReference type="ARBA" id="ARBA00023211"/>
    </source>
</evidence>
<feature type="compositionally biased region" description="Acidic residues" evidence="17">
    <location>
        <begin position="649"/>
        <end position="659"/>
    </location>
</feature>
<evidence type="ECO:0000256" key="9">
    <source>
        <dbReference type="ARBA" id="ARBA00022723"/>
    </source>
</evidence>
<keyword evidence="6" id="KW-0963">Cytoplasm</keyword>
<evidence type="ECO:0000256" key="8">
    <source>
        <dbReference type="ARBA" id="ARBA00022707"/>
    </source>
</evidence>
<dbReference type="InterPro" id="IPR012911">
    <property type="entry name" value="PP2C_C"/>
</dbReference>
<feature type="region of interest" description="Disordered" evidence="17">
    <location>
        <begin position="512"/>
        <end position="581"/>
    </location>
</feature>
<dbReference type="PANTHER" id="PTHR47992">
    <property type="entry name" value="PROTEIN PHOSPHATASE"/>
    <property type="match status" value="1"/>
</dbReference>
<sequence>MGALLEKPKTEKHSEAGSGNGLRYGLSSMQGWRIEMEDAHTALANLQGDLKKWSFFGVFDGHAGARVSAHCSEHLLHSIMEEEQLKAKLLTQTGSQEEEDEVEIVKAAITRGFLKLDDAMRQMPEVASGEDKSGTTAVCSLISPTHVYVANCGDSRAVLYRKSGIGFSTKDHKPFNPCEKERIQNAGGSVMIQRVNGSLAVSRALGDFEYKNVEGKSQCEQLVSPEPELYVERRRDDDEFLVLACDGIWDVMTNEDVCNYVRSRFLVTSDVELITNQVIDTCFNKGSRDNMSVVIIAFPNAPKVDEAAVARDAALDAAIEKKVTEVCRRPLSVSLPQIMQVLDDENLPDLPPGGGLASKQELVDSIFRKLRPDCANSDTPTPMEECYSEEGDGGLSRLLFLPSQSMKLKLAGLLTNPILDFPPSPPSSPTEEDDDFLEAFSSSSPILSAPPTTPATSMGDIDTSAPPLHQAKPTCKSPRSRSPMPHLPTDPLDLLASEPMSMLSIGHVHPRALSPRRSLPTDTLDALPPKPMSTLSTSPRSQRPTSPMKSMDQLEVYHDSGMVGRPRSPIPSRSSASPIPRRSSEVMMPIFTLSGSSPKRLRSPRMSFDDDDEDSFMSPAPVAGLSDAILPFVTTIDDMDDELELLQCGQEEDDVEEEQPPPVCNQTAQSLP</sequence>
<name>A0A8B7P8P6_HYAAZ</name>
<keyword evidence="13" id="KW-0472">Membrane</keyword>
<keyword evidence="12 16" id="KW-0904">Protein phosphatase</keyword>
<accession>A0A8B7P8P6</accession>
<dbReference type="Gene3D" id="1.10.10.430">
    <property type="entry name" value="Phosphatase 2C, C-terminal domain suprefamily"/>
    <property type="match status" value="1"/>
</dbReference>
<evidence type="ECO:0000256" key="1">
    <source>
        <dbReference type="ARBA" id="ARBA00001936"/>
    </source>
</evidence>
<dbReference type="Pfam" id="PF07830">
    <property type="entry name" value="PP2C_C"/>
    <property type="match status" value="1"/>
</dbReference>
<gene>
    <name evidence="20" type="primary">LOC108677776</name>
</gene>
<dbReference type="InterPro" id="IPR036457">
    <property type="entry name" value="PPM-type-like_dom_sf"/>
</dbReference>